<organism evidence="1 2">
    <name type="scientific">Paraphaeosphaeria sporulosa</name>
    <dbReference type="NCBI Taxonomy" id="1460663"/>
    <lineage>
        <taxon>Eukaryota</taxon>
        <taxon>Fungi</taxon>
        <taxon>Dikarya</taxon>
        <taxon>Ascomycota</taxon>
        <taxon>Pezizomycotina</taxon>
        <taxon>Dothideomycetes</taxon>
        <taxon>Pleosporomycetidae</taxon>
        <taxon>Pleosporales</taxon>
        <taxon>Massarineae</taxon>
        <taxon>Didymosphaeriaceae</taxon>
        <taxon>Paraphaeosphaeria</taxon>
    </lineage>
</organism>
<gene>
    <name evidence="1" type="ORF">CC84DRAFT_365241</name>
</gene>
<protein>
    <submittedName>
        <fullName evidence="1">Uncharacterized protein</fullName>
    </submittedName>
</protein>
<evidence type="ECO:0000313" key="1">
    <source>
        <dbReference type="EMBL" id="OAF99573.1"/>
    </source>
</evidence>
<evidence type="ECO:0000313" key="2">
    <source>
        <dbReference type="Proteomes" id="UP000077069"/>
    </source>
</evidence>
<dbReference type="OrthoDB" id="2157530at2759"/>
<keyword evidence="2" id="KW-1185">Reference proteome</keyword>
<dbReference type="RefSeq" id="XP_018029939.1">
    <property type="nucleotide sequence ID" value="XM_018185934.1"/>
</dbReference>
<dbReference type="GeneID" id="28769420"/>
<reference evidence="1 2" key="1">
    <citation type="submission" date="2016-05" db="EMBL/GenBank/DDBJ databases">
        <title>Comparative analysis of secretome profiles of manganese(II)-oxidizing ascomycete fungi.</title>
        <authorList>
            <consortium name="DOE Joint Genome Institute"/>
            <person name="Zeiner C.A."/>
            <person name="Purvine S.O."/>
            <person name="Zink E.M."/>
            <person name="Wu S."/>
            <person name="Pasa-Tolic L."/>
            <person name="Chaput D.L."/>
            <person name="Haridas S."/>
            <person name="Grigoriev I.V."/>
            <person name="Santelli C.M."/>
            <person name="Hansel C.M."/>
        </authorList>
    </citation>
    <scope>NUCLEOTIDE SEQUENCE [LARGE SCALE GENOMIC DNA]</scope>
    <source>
        <strain evidence="1 2">AP3s5-JAC2a</strain>
    </source>
</reference>
<accession>A0A177BVQ8</accession>
<dbReference type="AlphaFoldDB" id="A0A177BVQ8"/>
<sequence length="166" mass="19143">MKRCGRLDEQLEAIAMISKSWKLHSMSGDRQHYFQLSDMLRRFADYKCSDPRDCRHALHNMATDLERSKSIAGPNYMLPRIPFAVDYSLNMKDTYHAFAFACVRAGRIKQLLQAVAEHASSDVSPDRTSWVRVQILITHNALTDRQVPDCQLMPMPRKSWSPERGC</sequence>
<dbReference type="InParanoid" id="A0A177BVQ8"/>
<proteinExistence type="predicted"/>
<dbReference type="EMBL" id="KV441561">
    <property type="protein sequence ID" value="OAF99573.1"/>
    <property type="molecule type" value="Genomic_DNA"/>
</dbReference>
<dbReference type="Proteomes" id="UP000077069">
    <property type="component" value="Unassembled WGS sequence"/>
</dbReference>
<name>A0A177BVQ8_9PLEO</name>